<evidence type="ECO:0000313" key="3">
    <source>
        <dbReference type="EMBL" id="WUX41809.1"/>
    </source>
</evidence>
<dbReference type="EMBL" id="CP109491">
    <property type="protein sequence ID" value="WUX41809.1"/>
    <property type="molecule type" value="Genomic_DNA"/>
</dbReference>
<feature type="coiled-coil region" evidence="1">
    <location>
        <begin position="164"/>
        <end position="198"/>
    </location>
</feature>
<dbReference type="Proteomes" id="UP001431926">
    <property type="component" value="Chromosome"/>
</dbReference>
<keyword evidence="2" id="KW-1133">Transmembrane helix</keyword>
<keyword evidence="1" id="KW-0175">Coiled coil</keyword>
<evidence type="ECO:0000313" key="4">
    <source>
        <dbReference type="Proteomes" id="UP001431926"/>
    </source>
</evidence>
<dbReference type="RefSeq" id="WP_056708872.1">
    <property type="nucleotide sequence ID" value="NZ_CP107824.1"/>
</dbReference>
<gene>
    <name evidence="3" type="ORF">OG367_38780</name>
</gene>
<reference evidence="3" key="1">
    <citation type="submission" date="2022-10" db="EMBL/GenBank/DDBJ databases">
        <title>The complete genomes of actinobacterial strains from the NBC collection.</title>
        <authorList>
            <person name="Joergensen T.S."/>
            <person name="Alvarez Arevalo M."/>
            <person name="Sterndorff E.B."/>
            <person name="Faurdal D."/>
            <person name="Vuksanovic O."/>
            <person name="Mourched A.-S."/>
            <person name="Charusanti P."/>
            <person name="Shaw S."/>
            <person name="Blin K."/>
            <person name="Weber T."/>
        </authorList>
    </citation>
    <scope>NUCLEOTIDE SEQUENCE</scope>
    <source>
        <strain evidence="3">NBC_01436</strain>
    </source>
</reference>
<sequence>MQMTEPFAATIAAVVPVIWLVGALEVHQMMKIYLASARYLEETAGEAEKLLRDVGERPTSEQLVELNKEIGERLDDGVEQTKVFPPGFLNPLWTAVVAALLLSEFEALRWLATDDPGPRPGLAMYMLVSTMVGFGAVTIVPVAVAMSQALGHLRRGKKRHAAVRDAVELKVDRLRERVDGYRDEAQTLQREVDAVRSERGE</sequence>
<proteinExistence type="predicted"/>
<evidence type="ECO:0000256" key="2">
    <source>
        <dbReference type="SAM" id="Phobius"/>
    </source>
</evidence>
<keyword evidence="2" id="KW-0472">Membrane</keyword>
<name>A0ABZ1ZWV8_STRAQ</name>
<accession>A0ABZ1ZWV8</accession>
<keyword evidence="2" id="KW-0812">Transmembrane</keyword>
<keyword evidence="4" id="KW-1185">Reference proteome</keyword>
<organism evidence="3 4">
    <name type="scientific">Streptomyces anulatus</name>
    <name type="common">Streptomyces chrysomallus</name>
    <dbReference type="NCBI Taxonomy" id="1892"/>
    <lineage>
        <taxon>Bacteria</taxon>
        <taxon>Bacillati</taxon>
        <taxon>Actinomycetota</taxon>
        <taxon>Actinomycetes</taxon>
        <taxon>Kitasatosporales</taxon>
        <taxon>Streptomycetaceae</taxon>
        <taxon>Streptomyces</taxon>
    </lineage>
</organism>
<feature type="transmembrane region" description="Helical" evidence="2">
    <location>
        <begin position="6"/>
        <end position="24"/>
    </location>
</feature>
<feature type="transmembrane region" description="Helical" evidence="2">
    <location>
        <begin position="122"/>
        <end position="150"/>
    </location>
</feature>
<protein>
    <submittedName>
        <fullName evidence="3">Uncharacterized protein</fullName>
    </submittedName>
</protein>
<evidence type="ECO:0000256" key="1">
    <source>
        <dbReference type="SAM" id="Coils"/>
    </source>
</evidence>